<evidence type="ECO:0000313" key="1">
    <source>
        <dbReference type="EMBL" id="VDK24652.1"/>
    </source>
</evidence>
<reference evidence="1 2" key="2">
    <citation type="submission" date="2018-11" db="EMBL/GenBank/DDBJ databases">
        <authorList>
            <consortium name="Pathogen Informatics"/>
        </authorList>
    </citation>
    <scope>NUCLEOTIDE SEQUENCE [LARGE SCALE GENOMIC DNA]</scope>
</reference>
<sequence length="83" mass="9226">MRREEEHEAMQAESEEEEKTFDFLATVREGISILTKSFTKPPLKFAGEKTKKQDAISALLHAASPSSKAFEATKRSGEPEGVE</sequence>
<name>A0A0R3VXV5_TAEAS</name>
<dbReference type="WBParaSite" id="TASK_0000224901-mRNA-1">
    <property type="protein sequence ID" value="TASK_0000224901-mRNA-1"/>
    <property type="gene ID" value="TASK_0000224901"/>
</dbReference>
<evidence type="ECO:0000313" key="3">
    <source>
        <dbReference type="WBParaSite" id="TASK_0000224901-mRNA-1"/>
    </source>
</evidence>
<dbReference type="EMBL" id="UYRS01001286">
    <property type="protein sequence ID" value="VDK24652.1"/>
    <property type="molecule type" value="Genomic_DNA"/>
</dbReference>
<dbReference type="Proteomes" id="UP000282613">
    <property type="component" value="Unassembled WGS sequence"/>
</dbReference>
<accession>A0A0R3VXV5</accession>
<reference evidence="3" key="1">
    <citation type="submission" date="2017-02" db="UniProtKB">
        <authorList>
            <consortium name="WormBaseParasite"/>
        </authorList>
    </citation>
    <scope>IDENTIFICATION</scope>
</reference>
<proteinExistence type="predicted"/>
<organism evidence="3">
    <name type="scientific">Taenia asiatica</name>
    <name type="common">Asian tapeworm</name>
    <dbReference type="NCBI Taxonomy" id="60517"/>
    <lineage>
        <taxon>Eukaryota</taxon>
        <taxon>Metazoa</taxon>
        <taxon>Spiralia</taxon>
        <taxon>Lophotrochozoa</taxon>
        <taxon>Platyhelminthes</taxon>
        <taxon>Cestoda</taxon>
        <taxon>Eucestoda</taxon>
        <taxon>Cyclophyllidea</taxon>
        <taxon>Taeniidae</taxon>
        <taxon>Taenia</taxon>
    </lineage>
</organism>
<dbReference type="AlphaFoldDB" id="A0A0R3VXV5"/>
<protein>
    <submittedName>
        <fullName evidence="3">Ovule protein</fullName>
    </submittedName>
</protein>
<evidence type="ECO:0000313" key="2">
    <source>
        <dbReference type="Proteomes" id="UP000282613"/>
    </source>
</evidence>
<gene>
    <name evidence="1" type="ORF">TASK_LOCUS2250</name>
</gene>
<keyword evidence="2" id="KW-1185">Reference proteome</keyword>